<dbReference type="AlphaFoldDB" id="A0A316UVL5"/>
<evidence type="ECO:0000313" key="3">
    <source>
        <dbReference type="Proteomes" id="UP000245884"/>
    </source>
</evidence>
<accession>A0A316UVL5</accession>
<gene>
    <name evidence="2" type="ORF">BDZ90DRAFT_105454</name>
</gene>
<evidence type="ECO:0000256" key="1">
    <source>
        <dbReference type="SAM" id="MobiDB-lite"/>
    </source>
</evidence>
<dbReference type="EMBL" id="KZ819663">
    <property type="protein sequence ID" value="PWN29319.1"/>
    <property type="molecule type" value="Genomic_DNA"/>
</dbReference>
<reference evidence="2 3" key="1">
    <citation type="journal article" date="2018" name="Mol. Biol. Evol.">
        <title>Broad Genomic Sampling Reveals a Smut Pathogenic Ancestry of the Fungal Clade Ustilaginomycotina.</title>
        <authorList>
            <person name="Kijpornyongpan T."/>
            <person name="Mondo S.J."/>
            <person name="Barry K."/>
            <person name="Sandor L."/>
            <person name="Lee J."/>
            <person name="Lipzen A."/>
            <person name="Pangilinan J."/>
            <person name="LaButti K."/>
            <person name="Hainaut M."/>
            <person name="Henrissat B."/>
            <person name="Grigoriev I.V."/>
            <person name="Spatafora J.W."/>
            <person name="Aime M.C."/>
        </authorList>
    </citation>
    <scope>NUCLEOTIDE SEQUENCE [LARGE SCALE GENOMIC DNA]</scope>
    <source>
        <strain evidence="2 3">MCA 5214</strain>
    </source>
</reference>
<proteinExistence type="predicted"/>
<feature type="region of interest" description="Disordered" evidence="1">
    <location>
        <begin position="107"/>
        <end position="129"/>
    </location>
</feature>
<keyword evidence="3" id="KW-1185">Reference proteome</keyword>
<feature type="compositionally biased region" description="Basic and acidic residues" evidence="1">
    <location>
        <begin position="72"/>
        <end position="81"/>
    </location>
</feature>
<organism evidence="2 3">
    <name type="scientific">Jaminaea rosea</name>
    <dbReference type="NCBI Taxonomy" id="1569628"/>
    <lineage>
        <taxon>Eukaryota</taxon>
        <taxon>Fungi</taxon>
        <taxon>Dikarya</taxon>
        <taxon>Basidiomycota</taxon>
        <taxon>Ustilaginomycotina</taxon>
        <taxon>Exobasidiomycetes</taxon>
        <taxon>Microstromatales</taxon>
        <taxon>Microstromatales incertae sedis</taxon>
        <taxon>Jaminaea</taxon>
    </lineage>
</organism>
<sequence length="164" mass="18584">MAAESARVNFERTKADAALQQASSSATGNARREEEDDNDHADVAGMGVQGSGRGGRRGPKRWEAENVALPGEADHTLGKRAYTERGCETKEEEEEYHRVYMKEMKRLKGKKSKNKAYQDMSEAERAKVRERSRFDYCQKKARDSAEREAAEAKAARVVMVRKRR</sequence>
<feature type="compositionally biased region" description="Low complexity" evidence="1">
    <location>
        <begin position="16"/>
        <end position="26"/>
    </location>
</feature>
<name>A0A316UVL5_9BASI</name>
<protein>
    <submittedName>
        <fullName evidence="2">Uncharacterized protein</fullName>
    </submittedName>
</protein>
<dbReference type="Proteomes" id="UP000245884">
    <property type="component" value="Unassembled WGS sequence"/>
</dbReference>
<dbReference type="GeneID" id="37025001"/>
<feature type="region of interest" description="Disordered" evidence="1">
    <location>
        <begin position="1"/>
        <end position="81"/>
    </location>
</feature>
<dbReference type="RefSeq" id="XP_025363931.1">
    <property type="nucleotide sequence ID" value="XM_025503178.1"/>
</dbReference>
<evidence type="ECO:0000313" key="2">
    <source>
        <dbReference type="EMBL" id="PWN29319.1"/>
    </source>
</evidence>